<sequence length="79" mass="9654">MKRRLVRDHEKEKHKQNRNSPWRSTGSMKRILFGERYKEGNSAARKAMNREEKKKRNNHQEELDLKDQIFKLVFIVYVP</sequence>
<protein>
    <submittedName>
        <fullName evidence="2">Uncharacterized protein</fullName>
    </submittedName>
</protein>
<keyword evidence="3" id="KW-1185">Reference proteome</keyword>
<reference evidence="2" key="1">
    <citation type="submission" date="2018-11" db="EMBL/GenBank/DDBJ databases">
        <authorList>
            <person name="Grassa J C."/>
        </authorList>
    </citation>
    <scope>NUCLEOTIDE SEQUENCE [LARGE SCALE GENOMIC DNA]</scope>
</reference>
<evidence type="ECO:0000313" key="2">
    <source>
        <dbReference type="EnsemblPlants" id="cds.evm.model.08.1842"/>
    </source>
</evidence>
<dbReference type="EnsemblPlants" id="evm.model.08.1842">
    <property type="protein sequence ID" value="cds.evm.model.08.1842"/>
    <property type="gene ID" value="evm.TU.08.1842"/>
</dbReference>
<reference evidence="2" key="2">
    <citation type="submission" date="2021-03" db="UniProtKB">
        <authorList>
            <consortium name="EnsemblPlants"/>
        </authorList>
    </citation>
    <scope>IDENTIFICATION</scope>
</reference>
<dbReference type="Proteomes" id="UP000596661">
    <property type="component" value="Chromosome 8"/>
</dbReference>
<proteinExistence type="predicted"/>
<name>A0A803Q9Z2_CANSA</name>
<feature type="compositionally biased region" description="Basic and acidic residues" evidence="1">
    <location>
        <begin position="48"/>
        <end position="60"/>
    </location>
</feature>
<dbReference type="Gramene" id="evm.model.08.1842">
    <property type="protein sequence ID" value="cds.evm.model.08.1842"/>
    <property type="gene ID" value="evm.TU.08.1842"/>
</dbReference>
<organism evidence="2 3">
    <name type="scientific">Cannabis sativa</name>
    <name type="common">Hemp</name>
    <name type="synonym">Marijuana</name>
    <dbReference type="NCBI Taxonomy" id="3483"/>
    <lineage>
        <taxon>Eukaryota</taxon>
        <taxon>Viridiplantae</taxon>
        <taxon>Streptophyta</taxon>
        <taxon>Embryophyta</taxon>
        <taxon>Tracheophyta</taxon>
        <taxon>Spermatophyta</taxon>
        <taxon>Magnoliopsida</taxon>
        <taxon>eudicotyledons</taxon>
        <taxon>Gunneridae</taxon>
        <taxon>Pentapetalae</taxon>
        <taxon>rosids</taxon>
        <taxon>fabids</taxon>
        <taxon>Rosales</taxon>
        <taxon>Cannabaceae</taxon>
        <taxon>Cannabis</taxon>
    </lineage>
</organism>
<dbReference type="EMBL" id="UZAU01000717">
    <property type="status" value="NOT_ANNOTATED_CDS"/>
    <property type="molecule type" value="Genomic_DNA"/>
</dbReference>
<accession>A0A803Q9Z2</accession>
<evidence type="ECO:0000256" key="1">
    <source>
        <dbReference type="SAM" id="MobiDB-lite"/>
    </source>
</evidence>
<feature type="compositionally biased region" description="Polar residues" evidence="1">
    <location>
        <begin position="18"/>
        <end position="27"/>
    </location>
</feature>
<feature type="region of interest" description="Disordered" evidence="1">
    <location>
        <begin position="1"/>
        <end position="60"/>
    </location>
</feature>
<evidence type="ECO:0000313" key="3">
    <source>
        <dbReference type="Proteomes" id="UP000596661"/>
    </source>
</evidence>
<dbReference type="AlphaFoldDB" id="A0A803Q9Z2"/>
<dbReference type="OMA" id="ERNIPGE"/>